<dbReference type="InterPro" id="IPR005754">
    <property type="entry name" value="Sortase"/>
</dbReference>
<dbReference type="SUPFAM" id="SSF63817">
    <property type="entry name" value="Sortase"/>
    <property type="match status" value="1"/>
</dbReference>
<dbReference type="InterPro" id="IPR042003">
    <property type="entry name" value="Sortase_E"/>
</dbReference>
<dbReference type="EMBL" id="AXCZ01000073">
    <property type="protein sequence ID" value="KGM13020.1"/>
    <property type="molecule type" value="Genomic_DNA"/>
</dbReference>
<keyword evidence="4" id="KW-0812">Transmembrane</keyword>
<name>A0A0A0BYH4_9CELL</name>
<feature type="region of interest" description="Disordered" evidence="3">
    <location>
        <begin position="1"/>
        <end position="34"/>
    </location>
</feature>
<keyword evidence="4" id="KW-1133">Transmembrane helix</keyword>
<feature type="compositionally biased region" description="Low complexity" evidence="3">
    <location>
        <begin position="1"/>
        <end position="11"/>
    </location>
</feature>
<protein>
    <submittedName>
        <fullName evidence="5">Sortase</fullName>
    </submittedName>
</protein>
<gene>
    <name evidence="5" type="ORF">N869_16560</name>
</gene>
<dbReference type="Pfam" id="PF04203">
    <property type="entry name" value="Sortase"/>
    <property type="match status" value="1"/>
</dbReference>
<keyword evidence="1" id="KW-0378">Hydrolase</keyword>
<dbReference type="NCBIfam" id="NF033747">
    <property type="entry name" value="class_E_sortase"/>
    <property type="match status" value="1"/>
</dbReference>
<dbReference type="Proteomes" id="UP000054314">
    <property type="component" value="Unassembled WGS sequence"/>
</dbReference>
<sequence length="266" mass="29592">MNATTTSGGRRSSSHDPFAEFPTEQARTTRTRRARPRRSFGSVLVGVIGEVLITAGVFLALFLVWQLWWTDVVAGREQQQVAEELGFTRVEGPVGPERYDDPPVLDEPDDLTTFGSLLVPRWGEDYNQVITQGVGHDVLDVLGLGHYPGTAMPGGVGNFAVAGHRVTYGRPLNRVEELRVGDPLIVRTDEVWYVFTVTDTQVVLPPQIEVIAPVPNEPDAEPTQRFMTLTTCHPMFSARERFIVHSELDHWMYVEDGIPAALDRGE</sequence>
<evidence type="ECO:0000256" key="3">
    <source>
        <dbReference type="SAM" id="MobiDB-lite"/>
    </source>
</evidence>
<dbReference type="GO" id="GO:0016787">
    <property type="term" value="F:hydrolase activity"/>
    <property type="evidence" value="ECO:0007669"/>
    <property type="project" value="UniProtKB-KW"/>
</dbReference>
<keyword evidence="4" id="KW-0472">Membrane</keyword>
<dbReference type="InterPro" id="IPR053465">
    <property type="entry name" value="Sortase_Class_E"/>
</dbReference>
<feature type="active site" description="Acyl-thioester intermediate" evidence="2">
    <location>
        <position position="232"/>
    </location>
</feature>
<dbReference type="OrthoDB" id="5242879at2"/>
<proteinExistence type="predicted"/>
<evidence type="ECO:0000256" key="1">
    <source>
        <dbReference type="ARBA" id="ARBA00022801"/>
    </source>
</evidence>
<feature type="transmembrane region" description="Helical" evidence="4">
    <location>
        <begin position="40"/>
        <end position="69"/>
    </location>
</feature>
<dbReference type="InterPro" id="IPR023365">
    <property type="entry name" value="Sortase_dom-sf"/>
</dbReference>
<evidence type="ECO:0000313" key="5">
    <source>
        <dbReference type="EMBL" id="KGM13020.1"/>
    </source>
</evidence>
<dbReference type="Gene3D" id="2.40.260.10">
    <property type="entry name" value="Sortase"/>
    <property type="match status" value="1"/>
</dbReference>
<dbReference type="RefSeq" id="WP_084136723.1">
    <property type="nucleotide sequence ID" value="NZ_AXCZ01000073.1"/>
</dbReference>
<comment type="caution">
    <text evidence="5">The sequence shown here is derived from an EMBL/GenBank/DDBJ whole genome shotgun (WGS) entry which is preliminary data.</text>
</comment>
<keyword evidence="6" id="KW-1185">Reference proteome</keyword>
<evidence type="ECO:0000256" key="4">
    <source>
        <dbReference type="SAM" id="Phobius"/>
    </source>
</evidence>
<evidence type="ECO:0000256" key="2">
    <source>
        <dbReference type="PIRSR" id="PIRSR605754-1"/>
    </source>
</evidence>
<organism evidence="5 6">
    <name type="scientific">Cellulomonas bogoriensis 69B4 = DSM 16987</name>
    <dbReference type="NCBI Taxonomy" id="1386082"/>
    <lineage>
        <taxon>Bacteria</taxon>
        <taxon>Bacillati</taxon>
        <taxon>Actinomycetota</taxon>
        <taxon>Actinomycetes</taxon>
        <taxon>Micrococcales</taxon>
        <taxon>Cellulomonadaceae</taxon>
        <taxon>Cellulomonas</taxon>
    </lineage>
</organism>
<reference evidence="5 6" key="1">
    <citation type="submission" date="2013-08" db="EMBL/GenBank/DDBJ databases">
        <title>Genome sequencing of Cellulomonas bogoriensis 69B4.</title>
        <authorList>
            <person name="Chen F."/>
            <person name="Li Y."/>
            <person name="Wang G."/>
        </authorList>
    </citation>
    <scope>NUCLEOTIDE SEQUENCE [LARGE SCALE GENOMIC DNA]</scope>
    <source>
        <strain evidence="5 6">69B4</strain>
    </source>
</reference>
<accession>A0A0A0BYH4</accession>
<evidence type="ECO:0000313" key="6">
    <source>
        <dbReference type="Proteomes" id="UP000054314"/>
    </source>
</evidence>
<dbReference type="AlphaFoldDB" id="A0A0A0BYH4"/>
<feature type="active site" description="Proton donor/acceptor" evidence="2">
    <location>
        <position position="164"/>
    </location>
</feature>
<dbReference type="CDD" id="cd05830">
    <property type="entry name" value="Sortase_E"/>
    <property type="match status" value="1"/>
</dbReference>